<evidence type="ECO:0000256" key="1">
    <source>
        <dbReference type="SAM" id="Coils"/>
    </source>
</evidence>
<gene>
    <name evidence="2" type="ORF">ABW16_21460</name>
</gene>
<sequence>MTDDLIARAKAALDDTNCTDAMQDFFRVGDVRELLAEVERLRAALEGLADDLAAHNQTTPDDDDHEIICDVESTIAWRIRAVLRGDQ</sequence>
<protein>
    <submittedName>
        <fullName evidence="2">Uncharacterized protein</fullName>
    </submittedName>
</protein>
<feature type="coiled-coil region" evidence="1">
    <location>
        <begin position="31"/>
        <end position="58"/>
    </location>
</feature>
<comment type="caution">
    <text evidence="2">The sequence shown here is derived from an EMBL/GenBank/DDBJ whole genome shotgun (WGS) entry which is preliminary data.</text>
</comment>
<accession>A0ABR5FA16</accession>
<keyword evidence="1" id="KW-0175">Coiled coil</keyword>
<evidence type="ECO:0000313" key="3">
    <source>
        <dbReference type="Proteomes" id="UP000036464"/>
    </source>
</evidence>
<dbReference type="RefSeq" id="WP_047321222.1">
    <property type="nucleotide sequence ID" value="NZ_LDPO01000027.1"/>
</dbReference>
<dbReference type="EMBL" id="LDPO01000027">
    <property type="protein sequence ID" value="KLO25884.1"/>
    <property type="molecule type" value="Genomic_DNA"/>
</dbReference>
<name>A0ABR5FA16_9MYCO</name>
<dbReference type="Proteomes" id="UP000036464">
    <property type="component" value="Unassembled WGS sequence"/>
</dbReference>
<keyword evidence="3" id="KW-1185">Reference proteome</keyword>
<proteinExistence type="predicted"/>
<reference evidence="2 3" key="1">
    <citation type="submission" date="2015-05" db="EMBL/GenBank/DDBJ databases">
        <title>Genome sequence of Mycobacterium heraklionense Davo strain.</title>
        <authorList>
            <person name="Greninger A.L."/>
            <person name="Cunningham G."/>
            <person name="Miller S."/>
        </authorList>
    </citation>
    <scope>NUCLEOTIDE SEQUENCE [LARGE SCALE GENOMIC DNA]</scope>
    <source>
        <strain evidence="2 3">Davo</strain>
    </source>
</reference>
<evidence type="ECO:0000313" key="2">
    <source>
        <dbReference type="EMBL" id="KLO25884.1"/>
    </source>
</evidence>
<organism evidence="2 3">
    <name type="scientific">Mycolicibacter heraklionensis</name>
    <dbReference type="NCBI Taxonomy" id="512402"/>
    <lineage>
        <taxon>Bacteria</taxon>
        <taxon>Bacillati</taxon>
        <taxon>Actinomycetota</taxon>
        <taxon>Actinomycetes</taxon>
        <taxon>Mycobacteriales</taxon>
        <taxon>Mycobacteriaceae</taxon>
        <taxon>Mycolicibacter</taxon>
    </lineage>
</organism>